<proteinExistence type="predicted"/>
<organism evidence="1">
    <name type="scientific">Rhizophagus irregularis (strain DAOM 181602 / DAOM 197198 / MUCL 43194)</name>
    <name type="common">Arbuscular mycorrhizal fungus</name>
    <name type="synonym">Glomus intraradices</name>
    <dbReference type="NCBI Taxonomy" id="747089"/>
    <lineage>
        <taxon>Eukaryota</taxon>
        <taxon>Fungi</taxon>
        <taxon>Fungi incertae sedis</taxon>
        <taxon>Mucoromycota</taxon>
        <taxon>Glomeromycotina</taxon>
        <taxon>Glomeromycetes</taxon>
        <taxon>Glomerales</taxon>
        <taxon>Glomeraceae</taxon>
        <taxon>Rhizophagus</taxon>
    </lineage>
</organism>
<sequence>MNLDFQCHNSSLFSELKIKLKFLKVDPLFYSSIEYLTYINDFMILYKWADSLVEITEREIP</sequence>
<dbReference type="EMBL" id="KI290094">
    <property type="protein sequence ID" value="ESA07633.1"/>
    <property type="molecule type" value="Genomic_DNA"/>
</dbReference>
<accession>U9TMV7</accession>
<reference evidence="1" key="1">
    <citation type="submission" date="2013-07" db="EMBL/GenBank/DDBJ databases">
        <title>The genome of an arbuscular mycorrhizal fungus provides insights into the evolution of the oldest plant symbiosis.</title>
        <authorList>
            <consortium name="DOE Joint Genome Institute"/>
            <person name="Tisserant E."/>
            <person name="Malbreil M."/>
            <person name="Kuo A."/>
            <person name="Kohler A."/>
            <person name="Symeonidi A."/>
            <person name="Balestrini R."/>
            <person name="Charron P."/>
            <person name="Duensing N."/>
            <person name="Frei-dit-Frey N."/>
            <person name="Gianinazzi-Pearson V."/>
            <person name="Gilbert B."/>
            <person name="Handa Y."/>
            <person name="Hijri M."/>
            <person name="Kaul R."/>
            <person name="Kawaguchi M."/>
            <person name="Krajinski F."/>
            <person name="Lammers P."/>
            <person name="Lapierre D."/>
            <person name="Masclaux F.G."/>
            <person name="Murat C."/>
            <person name="Morin E."/>
            <person name="Ndikumana S."/>
            <person name="Pagni M."/>
            <person name="Petitpierre D."/>
            <person name="Requena N."/>
            <person name="Rosikiewicz P."/>
            <person name="Riley R."/>
            <person name="Saito K."/>
            <person name="San Clemente H."/>
            <person name="Shapiro H."/>
            <person name="van Tuinen D."/>
            <person name="Becard G."/>
            <person name="Bonfante P."/>
            <person name="Paszkowski U."/>
            <person name="Shachar-Hill Y."/>
            <person name="Young J.P."/>
            <person name="Sanders I.R."/>
            <person name="Henrissat B."/>
            <person name="Rensing S.A."/>
            <person name="Grigoriev I.V."/>
            <person name="Corradi N."/>
            <person name="Roux C."/>
            <person name="Martin F."/>
        </authorList>
    </citation>
    <scope>NUCLEOTIDE SEQUENCE</scope>
    <source>
        <strain evidence="1">DAOM 197198</strain>
    </source>
</reference>
<protein>
    <submittedName>
        <fullName evidence="1">Uncharacterized protein</fullName>
    </submittedName>
</protein>
<evidence type="ECO:0000313" key="1">
    <source>
        <dbReference type="EMBL" id="ESA07633.1"/>
    </source>
</evidence>
<name>U9TMV7_RHIID</name>
<dbReference type="AlphaFoldDB" id="U9TMV7"/>
<dbReference type="HOGENOM" id="CLU_2923825_0_0_1"/>
<gene>
    <name evidence="1" type="ORF">GLOINDRAFT_32632</name>
</gene>